<dbReference type="AlphaFoldDB" id="A0A0A9BZJ4"/>
<proteinExistence type="predicted"/>
<dbReference type="EMBL" id="GBRH01229154">
    <property type="protein sequence ID" value="JAD68741.1"/>
    <property type="molecule type" value="Transcribed_RNA"/>
</dbReference>
<sequence>MARRCPRRSSRRSSPGCRRSRLGASAACPTRGAPCSRRHTSSTSTAGEPTGRTTPGCSLPRLGPPTTATSTPCVPVVPSRSSCPTIFREGQPCLSPSLAVALSSSGAPTTAGTSSATLPLVRLWLYLTARCH</sequence>
<organism evidence="2">
    <name type="scientific">Arundo donax</name>
    <name type="common">Giant reed</name>
    <name type="synonym">Donax arundinaceus</name>
    <dbReference type="NCBI Taxonomy" id="35708"/>
    <lineage>
        <taxon>Eukaryota</taxon>
        <taxon>Viridiplantae</taxon>
        <taxon>Streptophyta</taxon>
        <taxon>Embryophyta</taxon>
        <taxon>Tracheophyta</taxon>
        <taxon>Spermatophyta</taxon>
        <taxon>Magnoliopsida</taxon>
        <taxon>Liliopsida</taxon>
        <taxon>Poales</taxon>
        <taxon>Poaceae</taxon>
        <taxon>PACMAD clade</taxon>
        <taxon>Arundinoideae</taxon>
        <taxon>Arundineae</taxon>
        <taxon>Arundo</taxon>
    </lineage>
</organism>
<protein>
    <submittedName>
        <fullName evidence="2">Uncharacterized protein</fullName>
    </submittedName>
</protein>
<feature type="region of interest" description="Disordered" evidence="1">
    <location>
        <begin position="1"/>
        <end position="74"/>
    </location>
</feature>
<name>A0A0A9BZJ4_ARUDO</name>
<evidence type="ECO:0000313" key="2">
    <source>
        <dbReference type="EMBL" id="JAD68741.1"/>
    </source>
</evidence>
<evidence type="ECO:0000256" key="1">
    <source>
        <dbReference type="SAM" id="MobiDB-lite"/>
    </source>
</evidence>
<feature type="compositionally biased region" description="Basic residues" evidence="1">
    <location>
        <begin position="1"/>
        <end position="11"/>
    </location>
</feature>
<feature type="compositionally biased region" description="Polar residues" evidence="1">
    <location>
        <begin position="41"/>
        <end position="56"/>
    </location>
</feature>
<reference evidence="2" key="2">
    <citation type="journal article" date="2015" name="Data Brief">
        <title>Shoot transcriptome of the giant reed, Arundo donax.</title>
        <authorList>
            <person name="Barrero R.A."/>
            <person name="Guerrero F.D."/>
            <person name="Moolhuijzen P."/>
            <person name="Goolsby J.A."/>
            <person name="Tidwell J."/>
            <person name="Bellgard S.E."/>
            <person name="Bellgard M.I."/>
        </authorList>
    </citation>
    <scope>NUCLEOTIDE SEQUENCE</scope>
    <source>
        <tissue evidence="2">Shoot tissue taken approximately 20 cm above the soil surface</tissue>
    </source>
</reference>
<reference evidence="2" key="1">
    <citation type="submission" date="2014-09" db="EMBL/GenBank/DDBJ databases">
        <authorList>
            <person name="Magalhaes I.L.F."/>
            <person name="Oliveira U."/>
            <person name="Santos F.R."/>
            <person name="Vidigal T.H.D.A."/>
            <person name="Brescovit A.D."/>
            <person name="Santos A.J."/>
        </authorList>
    </citation>
    <scope>NUCLEOTIDE SEQUENCE</scope>
    <source>
        <tissue evidence="2">Shoot tissue taken approximately 20 cm above the soil surface</tissue>
    </source>
</reference>
<accession>A0A0A9BZJ4</accession>